<dbReference type="EnsemblMetazoa" id="AFUN006187-RA">
    <property type="protein sequence ID" value="AFUN006187-PA"/>
    <property type="gene ID" value="AFUN006187"/>
</dbReference>
<feature type="coiled-coil region" evidence="1">
    <location>
        <begin position="123"/>
        <end position="150"/>
    </location>
</feature>
<dbReference type="VEuPathDB" id="VectorBase:AFUN2_007353"/>
<sequence>MEDSRYGLNHTELIITHQEELKQELLKYYRTSLIIALLKQCDAPISVENRALLSMYKHDGDLPLGLDHIRNVDINYHDRITIGKYIEAKITEQVRPFVEKAKRFCGGDLTELSTSQFQEQYKNLQLNQERQELTDKLAQLKTRKLLLMKACAEIRTGPFQRNNVELKHAEARSIHNKTELLQKLVATEIVNCTPHAVKAIKEVGANINTLLGNGK</sequence>
<dbReference type="VEuPathDB" id="VectorBase:AFUN006187"/>
<name>A0A182RIX1_ANOFN</name>
<dbReference type="AlphaFoldDB" id="A0A182RIX1"/>
<proteinExistence type="predicted"/>
<evidence type="ECO:0000256" key="1">
    <source>
        <dbReference type="SAM" id="Coils"/>
    </source>
</evidence>
<organism evidence="2">
    <name type="scientific">Anopheles funestus</name>
    <name type="common">African malaria mosquito</name>
    <dbReference type="NCBI Taxonomy" id="62324"/>
    <lineage>
        <taxon>Eukaryota</taxon>
        <taxon>Metazoa</taxon>
        <taxon>Ecdysozoa</taxon>
        <taxon>Arthropoda</taxon>
        <taxon>Hexapoda</taxon>
        <taxon>Insecta</taxon>
        <taxon>Pterygota</taxon>
        <taxon>Neoptera</taxon>
        <taxon>Endopterygota</taxon>
        <taxon>Diptera</taxon>
        <taxon>Nematocera</taxon>
        <taxon>Culicoidea</taxon>
        <taxon>Culicidae</taxon>
        <taxon>Anophelinae</taxon>
        <taxon>Anopheles</taxon>
    </lineage>
</organism>
<dbReference type="KEGG" id="afun:125763813"/>
<dbReference type="STRING" id="62324.A0A182RIX1"/>
<accession>A0A182RIX1</accession>
<evidence type="ECO:0000313" key="2">
    <source>
        <dbReference type="EnsemblMetazoa" id="AFUN006187-PA"/>
    </source>
</evidence>
<dbReference type="OrthoDB" id="7757854at2759"/>
<protein>
    <submittedName>
        <fullName evidence="2">Uncharacterized protein</fullName>
    </submittedName>
</protein>
<dbReference type="RefSeq" id="XP_049283309.1">
    <property type="nucleotide sequence ID" value="XM_049427352.1"/>
</dbReference>
<keyword evidence="1" id="KW-0175">Coiled coil</keyword>
<dbReference type="GeneID" id="125763813"/>
<reference evidence="2" key="1">
    <citation type="submission" date="2020-05" db="UniProtKB">
        <authorList>
            <consortium name="EnsemblMetazoa"/>
        </authorList>
    </citation>
    <scope>IDENTIFICATION</scope>
    <source>
        <strain evidence="2">FUMOZ</strain>
    </source>
</reference>